<reference evidence="1 2" key="1">
    <citation type="journal article" date="2020" name="Microbiol. Resour. Announc.">
        <title>Draft Genome Sequence of a Cladosporium Species Isolated from the Mesophotic Ascidian Didemnum maculosum.</title>
        <authorList>
            <person name="Gioti A."/>
            <person name="Siaperas R."/>
            <person name="Nikolaivits E."/>
            <person name="Le Goff G."/>
            <person name="Ouazzani J."/>
            <person name="Kotoulas G."/>
            <person name="Topakas E."/>
        </authorList>
    </citation>
    <scope>NUCLEOTIDE SEQUENCE [LARGE SCALE GENOMIC DNA]</scope>
    <source>
        <strain evidence="1 2">TM138-S3</strain>
    </source>
</reference>
<dbReference type="EMBL" id="JAAQHG020000007">
    <property type="protein sequence ID" value="KAL1588268.1"/>
    <property type="molecule type" value="Genomic_DNA"/>
</dbReference>
<organism evidence="1 2">
    <name type="scientific">Cladosporium halotolerans</name>
    <dbReference type="NCBI Taxonomy" id="1052096"/>
    <lineage>
        <taxon>Eukaryota</taxon>
        <taxon>Fungi</taxon>
        <taxon>Dikarya</taxon>
        <taxon>Ascomycota</taxon>
        <taxon>Pezizomycotina</taxon>
        <taxon>Dothideomycetes</taxon>
        <taxon>Dothideomycetidae</taxon>
        <taxon>Cladosporiales</taxon>
        <taxon>Cladosporiaceae</taxon>
        <taxon>Cladosporium</taxon>
    </lineage>
</organism>
<evidence type="ECO:0000313" key="2">
    <source>
        <dbReference type="Proteomes" id="UP000803884"/>
    </source>
</evidence>
<name>A0AB34KU10_9PEZI</name>
<protein>
    <submittedName>
        <fullName evidence="1">Uncharacterized protein</fullName>
    </submittedName>
</protein>
<accession>A0AB34KU10</accession>
<proteinExistence type="predicted"/>
<dbReference type="GeneID" id="96004563"/>
<sequence length="86" mass="9593">MAPNSLCSKARSAMPVINLSWKKPQHAYVVSAAAHEPIPSPIADVLVICWDKYDWCNSSDALTNWVNARWKKTGYSGAFYRGELHA</sequence>
<dbReference type="AlphaFoldDB" id="A0AB34KU10"/>
<gene>
    <name evidence="1" type="ORF">WHR41_03119</name>
</gene>
<dbReference type="Proteomes" id="UP000803884">
    <property type="component" value="Unassembled WGS sequence"/>
</dbReference>
<dbReference type="RefSeq" id="XP_069231373.1">
    <property type="nucleotide sequence ID" value="XM_069371725.1"/>
</dbReference>
<comment type="caution">
    <text evidence="1">The sequence shown here is derived from an EMBL/GenBank/DDBJ whole genome shotgun (WGS) entry which is preliminary data.</text>
</comment>
<evidence type="ECO:0000313" key="1">
    <source>
        <dbReference type="EMBL" id="KAL1588268.1"/>
    </source>
</evidence>
<keyword evidence="2" id="KW-1185">Reference proteome</keyword>